<dbReference type="KEGG" id="ndi:NDAI_0B06030"/>
<evidence type="ECO:0000256" key="9">
    <source>
        <dbReference type="ARBA" id="ARBA00023274"/>
    </source>
</evidence>
<evidence type="ECO:0000256" key="7">
    <source>
        <dbReference type="ARBA" id="ARBA00023187"/>
    </source>
</evidence>
<dbReference type="InterPro" id="IPR001163">
    <property type="entry name" value="Sm_dom_euk/arc"/>
</dbReference>
<organism evidence="13 14">
    <name type="scientific">Naumovozyma dairenensis (strain ATCC 10597 / BCRC 20456 / CBS 421 / NBRC 0211 / NRRL Y-12639)</name>
    <name type="common">Saccharomyces dairenensis</name>
    <dbReference type="NCBI Taxonomy" id="1071378"/>
    <lineage>
        <taxon>Eukaryota</taxon>
        <taxon>Fungi</taxon>
        <taxon>Dikarya</taxon>
        <taxon>Ascomycota</taxon>
        <taxon>Saccharomycotina</taxon>
        <taxon>Saccharomycetes</taxon>
        <taxon>Saccharomycetales</taxon>
        <taxon>Saccharomycetaceae</taxon>
        <taxon>Naumovozyma</taxon>
    </lineage>
</organism>
<keyword evidence="5" id="KW-0507">mRNA processing</keyword>
<dbReference type="CDD" id="cd01717">
    <property type="entry name" value="Sm_B"/>
    <property type="match status" value="1"/>
</dbReference>
<dbReference type="GO" id="GO:0005682">
    <property type="term" value="C:U5 snRNP"/>
    <property type="evidence" value="ECO:0007669"/>
    <property type="project" value="EnsemblFungi"/>
</dbReference>
<feature type="compositionally biased region" description="Polar residues" evidence="11">
    <location>
        <begin position="153"/>
        <end position="164"/>
    </location>
</feature>
<dbReference type="GO" id="GO:0003723">
    <property type="term" value="F:RNA binding"/>
    <property type="evidence" value="ECO:0007669"/>
    <property type="project" value="UniProtKB-KW"/>
</dbReference>
<dbReference type="SUPFAM" id="SSF50182">
    <property type="entry name" value="Sm-like ribonucleoproteins"/>
    <property type="match status" value="1"/>
</dbReference>
<dbReference type="HOGENOM" id="CLU_076902_1_2_1"/>
<gene>
    <name evidence="13" type="primary">NDAI0B06030</name>
    <name evidence="13" type="ordered locus">NDAI_0B06030</name>
</gene>
<evidence type="ECO:0000259" key="12">
    <source>
        <dbReference type="PROSITE" id="PS52002"/>
    </source>
</evidence>
<dbReference type="PANTHER" id="PTHR10701:SF0">
    <property type="entry name" value="SMALL NUCLEAR RIBONUCLEOPROTEIN-ASSOCIATED PROTEIN B"/>
    <property type="match status" value="1"/>
</dbReference>
<dbReference type="Pfam" id="PF01423">
    <property type="entry name" value="LSM"/>
    <property type="match status" value="1"/>
</dbReference>
<dbReference type="OrthoDB" id="2020720at2759"/>
<comment type="subcellular location">
    <subcellularLocation>
        <location evidence="2">Cytoplasm</location>
    </subcellularLocation>
    <subcellularLocation>
        <location evidence="1">Nucleus</location>
    </subcellularLocation>
</comment>
<dbReference type="PROSITE" id="PS52002">
    <property type="entry name" value="SM"/>
    <property type="match status" value="1"/>
</dbReference>
<dbReference type="EMBL" id="HE580268">
    <property type="protein sequence ID" value="CCD23635.1"/>
    <property type="molecule type" value="Genomic_DNA"/>
</dbReference>
<dbReference type="GO" id="GO:0000398">
    <property type="term" value="P:mRNA splicing, via spliceosome"/>
    <property type="evidence" value="ECO:0007669"/>
    <property type="project" value="EnsemblFungi"/>
</dbReference>
<evidence type="ECO:0000256" key="5">
    <source>
        <dbReference type="ARBA" id="ARBA00022664"/>
    </source>
</evidence>
<dbReference type="Proteomes" id="UP000000689">
    <property type="component" value="Chromosome 2"/>
</dbReference>
<evidence type="ECO:0000256" key="3">
    <source>
        <dbReference type="ARBA" id="ARBA00009123"/>
    </source>
</evidence>
<evidence type="ECO:0000313" key="13">
    <source>
        <dbReference type="EMBL" id="CCD23635.1"/>
    </source>
</evidence>
<feature type="region of interest" description="Disordered" evidence="11">
    <location>
        <begin position="107"/>
        <end position="173"/>
    </location>
</feature>
<dbReference type="GO" id="GO:0071013">
    <property type="term" value="C:catalytic step 2 spliceosome"/>
    <property type="evidence" value="ECO:0007669"/>
    <property type="project" value="TreeGrafter"/>
</dbReference>
<dbReference type="Gene3D" id="2.30.30.100">
    <property type="match status" value="1"/>
</dbReference>
<keyword evidence="4" id="KW-0963">Cytoplasm</keyword>
<protein>
    <recommendedName>
        <fullName evidence="10">Sm protein B</fullName>
    </recommendedName>
</protein>
<keyword evidence="7" id="KW-0508">mRNA splicing</keyword>
<keyword evidence="6" id="KW-0694">RNA-binding</keyword>
<evidence type="ECO:0000256" key="4">
    <source>
        <dbReference type="ARBA" id="ARBA00022490"/>
    </source>
</evidence>
<dbReference type="GO" id="GO:0005686">
    <property type="term" value="C:U2 snRNP"/>
    <property type="evidence" value="ECO:0007669"/>
    <property type="project" value="TreeGrafter"/>
</dbReference>
<evidence type="ECO:0000256" key="6">
    <source>
        <dbReference type="ARBA" id="ARBA00022884"/>
    </source>
</evidence>
<dbReference type="InterPro" id="IPR050914">
    <property type="entry name" value="snRNP_SmB/NAA38-like"/>
</dbReference>
<dbReference type="STRING" id="1071378.G0W774"/>
<dbReference type="GO" id="GO:0005737">
    <property type="term" value="C:cytoplasm"/>
    <property type="evidence" value="ECO:0007669"/>
    <property type="project" value="UniProtKB-SubCell"/>
</dbReference>
<feature type="compositionally biased region" description="Low complexity" evidence="11">
    <location>
        <begin position="129"/>
        <end position="152"/>
    </location>
</feature>
<evidence type="ECO:0000256" key="2">
    <source>
        <dbReference type="ARBA" id="ARBA00004496"/>
    </source>
</evidence>
<dbReference type="eggNOG" id="KOG3168">
    <property type="taxonomic scope" value="Eukaryota"/>
</dbReference>
<dbReference type="GO" id="GO:0070990">
    <property type="term" value="F:snRNP binding"/>
    <property type="evidence" value="ECO:0007669"/>
    <property type="project" value="TreeGrafter"/>
</dbReference>
<dbReference type="InterPro" id="IPR047575">
    <property type="entry name" value="Sm"/>
</dbReference>
<dbReference type="AlphaFoldDB" id="G0W774"/>
<dbReference type="GO" id="GO:0005685">
    <property type="term" value="C:U1 snRNP"/>
    <property type="evidence" value="ECO:0007669"/>
    <property type="project" value="EnsemblFungi"/>
</dbReference>
<dbReference type="InterPro" id="IPR010920">
    <property type="entry name" value="LSM_dom_sf"/>
</dbReference>
<feature type="domain" description="Sm" evidence="12">
    <location>
        <begin position="7"/>
        <end position="95"/>
    </location>
</feature>
<dbReference type="RefSeq" id="XP_003668878.1">
    <property type="nucleotide sequence ID" value="XM_003668830.1"/>
</dbReference>
<keyword evidence="8" id="KW-0539">Nucleus</keyword>
<evidence type="ECO:0000256" key="11">
    <source>
        <dbReference type="SAM" id="MobiDB-lite"/>
    </source>
</evidence>
<dbReference type="GO" id="GO:0046540">
    <property type="term" value="C:U4/U6 x U5 tri-snRNP complex"/>
    <property type="evidence" value="ECO:0007669"/>
    <property type="project" value="EnsemblFungi"/>
</dbReference>
<dbReference type="PANTHER" id="PTHR10701">
    <property type="entry name" value="SMALL NUCLEAR RIBONUCLEOPROTEIN-ASSOCIATED PROTEIN B AND N"/>
    <property type="match status" value="1"/>
</dbReference>
<dbReference type="GO" id="GO:0071004">
    <property type="term" value="C:U2-type prespliceosome"/>
    <property type="evidence" value="ECO:0007669"/>
    <property type="project" value="EnsemblFungi"/>
</dbReference>
<dbReference type="GO" id="GO:0005687">
    <property type="term" value="C:U4 snRNP"/>
    <property type="evidence" value="ECO:0007669"/>
    <property type="project" value="EnsemblFungi"/>
</dbReference>
<dbReference type="SMART" id="SM00651">
    <property type="entry name" value="Sm"/>
    <property type="match status" value="1"/>
</dbReference>
<dbReference type="GO" id="GO:0000974">
    <property type="term" value="C:Prp19 complex"/>
    <property type="evidence" value="ECO:0007669"/>
    <property type="project" value="EnsemblFungi"/>
</dbReference>
<keyword evidence="9" id="KW-0687">Ribonucleoprotein</keyword>
<keyword evidence="14" id="KW-1185">Reference proteome</keyword>
<sequence>MSNVHVKQSSRLNDLINYKLRVITQDGRVYIGELLAFDKYMNLILSDCVEERIPKTQLPKLRNKVQDSIKIEKRVLGLTILRGEHVLTTVVEDKPLLSKKERVALLNNQKKKVQKNKKQNKNKNKVSKDSTTNKSASASVSSGSRFNSSGNNAQTGVPRQTKTFQPPPGFKRR</sequence>
<evidence type="ECO:0000256" key="10">
    <source>
        <dbReference type="ARBA" id="ARBA00041355"/>
    </source>
</evidence>
<comment type="similarity">
    <text evidence="3">Belongs to the snRNP SmB/SmN family.</text>
</comment>
<evidence type="ECO:0000313" key="14">
    <source>
        <dbReference type="Proteomes" id="UP000000689"/>
    </source>
</evidence>
<feature type="compositionally biased region" description="Basic residues" evidence="11">
    <location>
        <begin position="109"/>
        <end position="125"/>
    </location>
</feature>
<reference evidence="13 14" key="1">
    <citation type="journal article" date="2011" name="Proc. Natl. Acad. Sci. U.S.A.">
        <title>Evolutionary erosion of yeast sex chromosomes by mating-type switching accidents.</title>
        <authorList>
            <person name="Gordon J.L."/>
            <person name="Armisen D."/>
            <person name="Proux-Wera E."/>
            <person name="Oheigeartaigh S.S."/>
            <person name="Byrne K.P."/>
            <person name="Wolfe K.H."/>
        </authorList>
    </citation>
    <scope>NUCLEOTIDE SEQUENCE [LARGE SCALE GENOMIC DNA]</scope>
    <source>
        <strain evidence="14">ATCC 10597 / BCRC 20456 / CBS 421 / NBRC 0211 / NRRL Y-12639</strain>
    </source>
</reference>
<accession>G0W774</accession>
<name>G0W774_NAUDC</name>
<dbReference type="GeneID" id="11497792"/>
<evidence type="ECO:0000256" key="1">
    <source>
        <dbReference type="ARBA" id="ARBA00004123"/>
    </source>
</evidence>
<dbReference type="OMA" id="VRKFQPP"/>
<proteinExistence type="inferred from homology"/>
<dbReference type="FunFam" id="2.30.30.100:FF:000079">
    <property type="entry name" value="Sm B"/>
    <property type="match status" value="1"/>
</dbReference>
<evidence type="ECO:0000256" key="8">
    <source>
        <dbReference type="ARBA" id="ARBA00023242"/>
    </source>
</evidence>
<dbReference type="GO" id="GO:0036261">
    <property type="term" value="P:7-methylguanosine cap hypermethylation"/>
    <property type="evidence" value="ECO:0007669"/>
    <property type="project" value="EnsemblFungi"/>
</dbReference>